<sequence>MTAIDPRLGKLAARLLRACPDAAASQVLARALNLMGWRGLIPLADPMLQQRTFLIGVRDAGLALSLRHDGRAFRACAAVAAPDFFLHADLADHLALLRRQEDPDTLFFQRRIDIGGDTELGLWVKNVLDSIDWRSQLGLF</sequence>
<feature type="domain" description="SCP2" evidence="1">
    <location>
        <begin position="48"/>
        <end position="129"/>
    </location>
</feature>
<proteinExistence type="predicted"/>
<dbReference type="Pfam" id="PF02036">
    <property type="entry name" value="SCP2"/>
    <property type="match status" value="1"/>
</dbReference>
<protein>
    <submittedName>
        <fullName evidence="2">SCP2 sterol-binding domain-containing protein</fullName>
    </submittedName>
</protein>
<evidence type="ECO:0000313" key="3">
    <source>
        <dbReference type="Proteomes" id="UP001219956"/>
    </source>
</evidence>
<name>A0ABT5IVT9_9NEIS</name>
<accession>A0ABT5IVT9</accession>
<dbReference type="EMBL" id="JAQQLF010000006">
    <property type="protein sequence ID" value="MDC7716693.1"/>
    <property type="molecule type" value="Genomic_DNA"/>
</dbReference>
<comment type="caution">
    <text evidence="2">The sequence shown here is derived from an EMBL/GenBank/DDBJ whole genome shotgun (WGS) entry which is preliminary data.</text>
</comment>
<dbReference type="Proteomes" id="UP001219956">
    <property type="component" value="Unassembled WGS sequence"/>
</dbReference>
<dbReference type="RefSeq" id="WP_272751088.1">
    <property type="nucleotide sequence ID" value="NZ_JAQQLF010000006.1"/>
</dbReference>
<evidence type="ECO:0000259" key="1">
    <source>
        <dbReference type="Pfam" id="PF02036"/>
    </source>
</evidence>
<organism evidence="2 3">
    <name type="scientific">Vogesella aquatica</name>
    <dbReference type="NCBI Taxonomy" id="2984206"/>
    <lineage>
        <taxon>Bacteria</taxon>
        <taxon>Pseudomonadati</taxon>
        <taxon>Pseudomonadota</taxon>
        <taxon>Betaproteobacteria</taxon>
        <taxon>Neisseriales</taxon>
        <taxon>Chromobacteriaceae</taxon>
        <taxon>Vogesella</taxon>
    </lineage>
</organism>
<keyword evidence="3" id="KW-1185">Reference proteome</keyword>
<evidence type="ECO:0000313" key="2">
    <source>
        <dbReference type="EMBL" id="MDC7716693.1"/>
    </source>
</evidence>
<gene>
    <name evidence="2" type="ORF">PQU95_05625</name>
</gene>
<dbReference type="InterPro" id="IPR003033">
    <property type="entry name" value="SCP2_sterol-bd_dom"/>
</dbReference>
<dbReference type="SUPFAM" id="SSF55718">
    <property type="entry name" value="SCP-like"/>
    <property type="match status" value="1"/>
</dbReference>
<reference evidence="2 3" key="1">
    <citation type="submission" date="2023-01" db="EMBL/GenBank/DDBJ databases">
        <title>Novel species of the genus Vogesella isolated from rivers.</title>
        <authorList>
            <person name="Lu H."/>
        </authorList>
    </citation>
    <scope>NUCLEOTIDE SEQUENCE [LARGE SCALE GENOMIC DNA]</scope>
    <source>
        <strain evidence="2 3">DC21W</strain>
    </source>
</reference>
<dbReference type="InterPro" id="IPR036527">
    <property type="entry name" value="SCP2_sterol-bd_dom_sf"/>
</dbReference>